<dbReference type="AlphaFoldDB" id="A0A3Q4BFS1"/>
<dbReference type="Ensembl" id="ENSMMOT00000018363.1">
    <property type="protein sequence ID" value="ENSMMOP00000018070.1"/>
    <property type="gene ID" value="ENSMMOG00000013699.1"/>
</dbReference>
<reference evidence="1" key="1">
    <citation type="submission" date="2025-08" db="UniProtKB">
        <authorList>
            <consortium name="Ensembl"/>
        </authorList>
    </citation>
    <scope>IDENTIFICATION</scope>
</reference>
<evidence type="ECO:0000313" key="1">
    <source>
        <dbReference type="Ensembl" id="ENSMMOP00000018070.1"/>
    </source>
</evidence>
<sequence>MLCVLACLSLSTNSTHRLCISVSLTLTIPKACWIRLRKTVYTLHSMNFKLLHHFRWTCFLTCQMHILLGYKANPLVH</sequence>
<organism evidence="1 2">
    <name type="scientific">Mola mola</name>
    <name type="common">Ocean sunfish</name>
    <name type="synonym">Tetraodon mola</name>
    <dbReference type="NCBI Taxonomy" id="94237"/>
    <lineage>
        <taxon>Eukaryota</taxon>
        <taxon>Metazoa</taxon>
        <taxon>Chordata</taxon>
        <taxon>Craniata</taxon>
        <taxon>Vertebrata</taxon>
        <taxon>Euteleostomi</taxon>
        <taxon>Actinopterygii</taxon>
        <taxon>Neopterygii</taxon>
        <taxon>Teleostei</taxon>
        <taxon>Neoteleostei</taxon>
        <taxon>Acanthomorphata</taxon>
        <taxon>Eupercaria</taxon>
        <taxon>Tetraodontiformes</taxon>
        <taxon>Molidae</taxon>
        <taxon>Mola</taxon>
    </lineage>
</organism>
<evidence type="ECO:0000313" key="2">
    <source>
        <dbReference type="Proteomes" id="UP000261620"/>
    </source>
</evidence>
<accession>A0A3Q4BFS1</accession>
<dbReference type="Proteomes" id="UP000261620">
    <property type="component" value="Unplaced"/>
</dbReference>
<name>A0A3Q4BFS1_MOLML</name>
<keyword evidence="2" id="KW-1185">Reference proteome</keyword>
<proteinExistence type="predicted"/>
<reference evidence="1" key="2">
    <citation type="submission" date="2025-09" db="UniProtKB">
        <authorList>
            <consortium name="Ensembl"/>
        </authorList>
    </citation>
    <scope>IDENTIFICATION</scope>
</reference>
<protein>
    <submittedName>
        <fullName evidence="1">Uncharacterized protein</fullName>
    </submittedName>
</protein>